<evidence type="ECO:0000313" key="2">
    <source>
        <dbReference type="Proteomes" id="UP001218071"/>
    </source>
</evidence>
<sequence length="39" mass="4157">MKEIVIVADPTLVTVAINQTIDVIWPLLPAATLAGLAWV</sequence>
<gene>
    <name evidence="1" type="ORF">CJEDD_01035</name>
</gene>
<keyword evidence="2" id="KW-1185">Reference proteome</keyword>
<protein>
    <submittedName>
        <fullName evidence="1">Uncharacterized protein</fullName>
    </submittedName>
</protein>
<evidence type="ECO:0000313" key="1">
    <source>
        <dbReference type="EMBL" id="WCZ37834.1"/>
    </source>
</evidence>
<organism evidence="1 2">
    <name type="scientific">Corynebacterium jeddahense</name>
    <dbReference type="NCBI Taxonomy" id="1414719"/>
    <lineage>
        <taxon>Bacteria</taxon>
        <taxon>Bacillati</taxon>
        <taxon>Actinomycetota</taxon>
        <taxon>Actinomycetes</taxon>
        <taxon>Mycobacteriales</taxon>
        <taxon>Corynebacteriaceae</taxon>
        <taxon>Corynebacterium</taxon>
    </lineage>
</organism>
<proteinExistence type="predicted"/>
<name>A0ABY7UHI7_9CORY</name>
<dbReference type="Proteomes" id="UP001218071">
    <property type="component" value="Chromosome"/>
</dbReference>
<dbReference type="EMBL" id="CP063194">
    <property type="protein sequence ID" value="WCZ37834.1"/>
    <property type="molecule type" value="Genomic_DNA"/>
</dbReference>
<accession>A0ABY7UHI7</accession>
<reference evidence="1 2" key="1">
    <citation type="submission" date="2020-10" db="EMBL/GenBank/DDBJ databases">
        <title>Complete genome sequence of Corynebacterium jeddahense DSM 45997, type strain of Corynebacterium jeddahense.</title>
        <authorList>
            <person name="Busche T."/>
            <person name="Kalinowski J."/>
            <person name="Ruckert C."/>
        </authorList>
    </citation>
    <scope>NUCLEOTIDE SEQUENCE [LARGE SCALE GENOMIC DNA]</scope>
    <source>
        <strain evidence="1 2">DSM 45997</strain>
    </source>
</reference>